<feature type="transmembrane region" description="Helical" evidence="7">
    <location>
        <begin position="75"/>
        <end position="94"/>
    </location>
</feature>
<proteinExistence type="inferred from homology"/>
<comment type="subcellular location">
    <subcellularLocation>
        <location evidence="1">Cell membrane</location>
        <topology evidence="1">Multi-pass membrane protein</topology>
    </subcellularLocation>
</comment>
<gene>
    <name evidence="8" type="ORF">B7P33_12190</name>
</gene>
<dbReference type="EMBL" id="NBWU01000004">
    <property type="protein sequence ID" value="PCE64002.1"/>
    <property type="molecule type" value="Genomic_DNA"/>
</dbReference>
<keyword evidence="9" id="KW-1185">Reference proteome</keyword>
<dbReference type="GO" id="GO:0005886">
    <property type="term" value="C:plasma membrane"/>
    <property type="evidence" value="ECO:0007669"/>
    <property type="project" value="UniProtKB-SubCell"/>
</dbReference>
<keyword evidence="6 7" id="KW-0472">Membrane</keyword>
<evidence type="ECO:0000256" key="3">
    <source>
        <dbReference type="ARBA" id="ARBA00022475"/>
    </source>
</evidence>
<sequence>MKNLTDIGLAILRIAPSSLMLTHGIPKLQKMLGGDFAFANPLGIGEAPSLFLTVIGEVICPILIILGYKTRWAAVPAAITMFVAAFVVHASDPIDVKEKAFLYLFAFVAVIFTGPGSFSFDRK</sequence>
<accession>A0A2A4G8B3</accession>
<dbReference type="AlphaFoldDB" id="A0A2A4G8B3"/>
<dbReference type="PANTHER" id="PTHR33452:SF1">
    <property type="entry name" value="INNER MEMBRANE PROTEIN YPHA-RELATED"/>
    <property type="match status" value="1"/>
</dbReference>
<dbReference type="InterPro" id="IPR032808">
    <property type="entry name" value="DoxX"/>
</dbReference>
<keyword evidence="5 7" id="KW-1133">Transmembrane helix</keyword>
<keyword evidence="4 7" id="KW-0812">Transmembrane</keyword>
<dbReference type="Proteomes" id="UP000219559">
    <property type="component" value="Unassembled WGS sequence"/>
</dbReference>
<dbReference type="InterPro" id="IPR051907">
    <property type="entry name" value="DoxX-like_oxidoreductase"/>
</dbReference>
<evidence type="ECO:0000256" key="1">
    <source>
        <dbReference type="ARBA" id="ARBA00004651"/>
    </source>
</evidence>
<evidence type="ECO:0000256" key="2">
    <source>
        <dbReference type="ARBA" id="ARBA00006679"/>
    </source>
</evidence>
<evidence type="ECO:0000313" key="9">
    <source>
        <dbReference type="Proteomes" id="UP000219559"/>
    </source>
</evidence>
<reference evidence="8 9" key="1">
    <citation type="submission" date="2017-04" db="EMBL/GenBank/DDBJ databases">
        <title>A new member of the family Flavobacteriaceae isolated from ascidians.</title>
        <authorList>
            <person name="Chen L."/>
        </authorList>
    </citation>
    <scope>NUCLEOTIDE SEQUENCE [LARGE SCALE GENOMIC DNA]</scope>
    <source>
        <strain evidence="8 9">HQA918</strain>
    </source>
</reference>
<evidence type="ECO:0000313" key="8">
    <source>
        <dbReference type="EMBL" id="PCE64002.1"/>
    </source>
</evidence>
<comment type="similarity">
    <text evidence="2">Belongs to the DoxX family.</text>
</comment>
<keyword evidence="3" id="KW-1003">Cell membrane</keyword>
<evidence type="ECO:0000256" key="4">
    <source>
        <dbReference type="ARBA" id="ARBA00022692"/>
    </source>
</evidence>
<evidence type="ECO:0000256" key="7">
    <source>
        <dbReference type="SAM" id="Phobius"/>
    </source>
</evidence>
<feature type="transmembrane region" description="Helical" evidence="7">
    <location>
        <begin position="50"/>
        <end position="68"/>
    </location>
</feature>
<evidence type="ECO:0000256" key="6">
    <source>
        <dbReference type="ARBA" id="ARBA00023136"/>
    </source>
</evidence>
<organism evidence="8 9">
    <name type="scientific">Sediminicola luteus</name>
    <dbReference type="NCBI Taxonomy" id="319238"/>
    <lineage>
        <taxon>Bacteria</taxon>
        <taxon>Pseudomonadati</taxon>
        <taxon>Bacteroidota</taxon>
        <taxon>Flavobacteriia</taxon>
        <taxon>Flavobacteriales</taxon>
        <taxon>Flavobacteriaceae</taxon>
        <taxon>Sediminicola</taxon>
    </lineage>
</organism>
<protein>
    <submittedName>
        <fullName evidence="8">DoxX family protein</fullName>
    </submittedName>
</protein>
<comment type="caution">
    <text evidence="8">The sequence shown here is derived from an EMBL/GenBank/DDBJ whole genome shotgun (WGS) entry which is preliminary data.</text>
</comment>
<name>A0A2A4G8B3_9FLAO</name>
<dbReference type="OrthoDB" id="9813193at2"/>
<dbReference type="RefSeq" id="WP_097442720.1">
    <property type="nucleotide sequence ID" value="NZ_NBWU01000004.1"/>
</dbReference>
<evidence type="ECO:0000256" key="5">
    <source>
        <dbReference type="ARBA" id="ARBA00022989"/>
    </source>
</evidence>
<dbReference type="PANTHER" id="PTHR33452">
    <property type="entry name" value="OXIDOREDUCTASE CATD-RELATED"/>
    <property type="match status" value="1"/>
</dbReference>
<dbReference type="Pfam" id="PF07681">
    <property type="entry name" value="DoxX"/>
    <property type="match status" value="1"/>
</dbReference>
<feature type="transmembrane region" description="Helical" evidence="7">
    <location>
        <begin position="100"/>
        <end position="120"/>
    </location>
</feature>